<keyword evidence="1" id="KW-1133">Transmembrane helix</keyword>
<evidence type="ECO:0000313" key="2">
    <source>
        <dbReference type="EMBL" id="JAH35441.1"/>
    </source>
</evidence>
<dbReference type="EMBL" id="GBXM01073136">
    <property type="protein sequence ID" value="JAH35441.1"/>
    <property type="molecule type" value="Transcribed_RNA"/>
</dbReference>
<reference evidence="2" key="1">
    <citation type="submission" date="2014-11" db="EMBL/GenBank/DDBJ databases">
        <authorList>
            <person name="Amaro Gonzalez C."/>
        </authorList>
    </citation>
    <scope>NUCLEOTIDE SEQUENCE</scope>
</reference>
<feature type="transmembrane region" description="Helical" evidence="1">
    <location>
        <begin position="12"/>
        <end position="34"/>
    </location>
</feature>
<dbReference type="AlphaFoldDB" id="A0A0E9S2D1"/>
<name>A0A0E9S2D1_ANGAN</name>
<keyword evidence="1" id="KW-0812">Transmembrane</keyword>
<accession>A0A0E9S2D1</accession>
<reference evidence="2" key="2">
    <citation type="journal article" date="2015" name="Fish Shellfish Immunol.">
        <title>Early steps in the European eel (Anguilla anguilla)-Vibrio vulnificus interaction in the gills: Role of the RtxA13 toxin.</title>
        <authorList>
            <person name="Callol A."/>
            <person name="Pajuelo D."/>
            <person name="Ebbesson L."/>
            <person name="Teles M."/>
            <person name="MacKenzie S."/>
            <person name="Amaro C."/>
        </authorList>
    </citation>
    <scope>NUCLEOTIDE SEQUENCE</scope>
</reference>
<evidence type="ECO:0000256" key="1">
    <source>
        <dbReference type="SAM" id="Phobius"/>
    </source>
</evidence>
<proteinExistence type="predicted"/>
<keyword evidence="1" id="KW-0472">Membrane</keyword>
<protein>
    <submittedName>
        <fullName evidence="2">Uncharacterized protein</fullName>
    </submittedName>
</protein>
<sequence>MLSHEAGESDTLMQWSVCALLVTTTTIPLVRLALAS</sequence>
<organism evidence="2">
    <name type="scientific">Anguilla anguilla</name>
    <name type="common">European freshwater eel</name>
    <name type="synonym">Muraena anguilla</name>
    <dbReference type="NCBI Taxonomy" id="7936"/>
    <lineage>
        <taxon>Eukaryota</taxon>
        <taxon>Metazoa</taxon>
        <taxon>Chordata</taxon>
        <taxon>Craniata</taxon>
        <taxon>Vertebrata</taxon>
        <taxon>Euteleostomi</taxon>
        <taxon>Actinopterygii</taxon>
        <taxon>Neopterygii</taxon>
        <taxon>Teleostei</taxon>
        <taxon>Anguilliformes</taxon>
        <taxon>Anguillidae</taxon>
        <taxon>Anguilla</taxon>
    </lineage>
</organism>